<dbReference type="PANTHER" id="PTHR21512">
    <property type="entry name" value="TRAFFICKING PROTEIN PARTICLE COMPLEX SUBUNIT 9"/>
    <property type="match status" value="1"/>
</dbReference>
<proteinExistence type="predicted"/>
<name>A0A8H3EVC0_9LECA</name>
<dbReference type="InterPro" id="IPR058568">
    <property type="entry name" value="Ig_TRAPPC9_Trs120_4th"/>
</dbReference>
<comment type="subcellular location">
    <subcellularLocation>
        <location evidence="1">Golgi apparatus</location>
    </subcellularLocation>
</comment>
<feature type="compositionally biased region" description="Polar residues" evidence="3">
    <location>
        <begin position="218"/>
        <end position="235"/>
    </location>
</feature>
<dbReference type="PANTHER" id="PTHR21512:SF5">
    <property type="entry name" value="TRAFFICKING PROTEIN PARTICLE COMPLEX SUBUNIT 9"/>
    <property type="match status" value="1"/>
</dbReference>
<protein>
    <recommendedName>
        <fullName evidence="11">Hypercellular protein HypA</fullName>
    </recommendedName>
</protein>
<feature type="domain" description="Trs120/TRAPPC9 TPR region" evidence="5">
    <location>
        <begin position="415"/>
        <end position="731"/>
    </location>
</feature>
<keyword evidence="10" id="KW-1185">Reference proteome</keyword>
<organism evidence="9 10">
    <name type="scientific">Gomphillus americanus</name>
    <dbReference type="NCBI Taxonomy" id="1940652"/>
    <lineage>
        <taxon>Eukaryota</taxon>
        <taxon>Fungi</taxon>
        <taxon>Dikarya</taxon>
        <taxon>Ascomycota</taxon>
        <taxon>Pezizomycotina</taxon>
        <taxon>Lecanoromycetes</taxon>
        <taxon>OSLEUM clade</taxon>
        <taxon>Ostropomycetidae</taxon>
        <taxon>Ostropales</taxon>
        <taxon>Graphidaceae</taxon>
        <taxon>Gomphilloideae</taxon>
        <taxon>Gomphillus</taxon>
    </lineage>
</organism>
<dbReference type="Pfam" id="PF26280">
    <property type="entry name" value="Ig_TRAPPC9-Trs120_2nd"/>
    <property type="match status" value="1"/>
</dbReference>
<comment type="caution">
    <text evidence="9">The sequence shown here is derived from an EMBL/GenBank/DDBJ whole genome shotgun (WGS) entry which is preliminary data.</text>
</comment>
<evidence type="ECO:0000259" key="5">
    <source>
        <dbReference type="Pfam" id="PF26251"/>
    </source>
</evidence>
<dbReference type="InterPro" id="IPR013935">
    <property type="entry name" value="Trs120_TRAPPC9"/>
</dbReference>
<feature type="domain" description="Trs120/TRAPPC9 fourth Ig-like" evidence="8">
    <location>
        <begin position="1282"/>
        <end position="1426"/>
    </location>
</feature>
<keyword evidence="2" id="KW-0333">Golgi apparatus</keyword>
<feature type="domain" description="Trs120/TRAPPC9 third Ig-like" evidence="7">
    <location>
        <begin position="1085"/>
        <end position="1277"/>
    </location>
</feature>
<gene>
    <name evidence="9" type="ORF">GOMPHAMPRED_007648</name>
</gene>
<feature type="domain" description="Trs120/TRAPPC9 N-terminal" evidence="4">
    <location>
        <begin position="6"/>
        <end position="388"/>
    </location>
</feature>
<evidence type="ECO:0000313" key="9">
    <source>
        <dbReference type="EMBL" id="CAF9912393.1"/>
    </source>
</evidence>
<dbReference type="Pfam" id="PF08626">
    <property type="entry name" value="TRAPPC9-Trs120"/>
    <property type="match status" value="1"/>
</dbReference>
<reference evidence="9" key="1">
    <citation type="submission" date="2021-03" db="EMBL/GenBank/DDBJ databases">
        <authorList>
            <person name="Tagirdzhanova G."/>
        </authorList>
    </citation>
    <scope>NUCLEOTIDE SEQUENCE</scope>
</reference>
<dbReference type="GO" id="GO:0005802">
    <property type="term" value="C:trans-Golgi network"/>
    <property type="evidence" value="ECO:0007669"/>
    <property type="project" value="TreeGrafter"/>
</dbReference>
<evidence type="ECO:0008006" key="11">
    <source>
        <dbReference type="Google" id="ProtNLM"/>
    </source>
</evidence>
<evidence type="ECO:0000256" key="3">
    <source>
        <dbReference type="SAM" id="MobiDB-lite"/>
    </source>
</evidence>
<evidence type="ECO:0000259" key="4">
    <source>
        <dbReference type="Pfam" id="PF08626"/>
    </source>
</evidence>
<dbReference type="InterPro" id="IPR058564">
    <property type="entry name" value="TPR_TRAPPC9_Trs120"/>
</dbReference>
<dbReference type="Pfam" id="PF26282">
    <property type="entry name" value="Ig_TRAPPC9-Trs120_3rd"/>
    <property type="match status" value="1"/>
</dbReference>
<evidence type="ECO:0000259" key="6">
    <source>
        <dbReference type="Pfam" id="PF26254"/>
    </source>
</evidence>
<evidence type="ECO:0000259" key="8">
    <source>
        <dbReference type="Pfam" id="PF26283"/>
    </source>
</evidence>
<dbReference type="Proteomes" id="UP000664169">
    <property type="component" value="Unassembled WGS sequence"/>
</dbReference>
<feature type="region of interest" description="Disordered" evidence="3">
    <location>
        <begin position="214"/>
        <end position="248"/>
    </location>
</feature>
<dbReference type="Pfam" id="PF26254">
    <property type="entry name" value="Ig_TRAPPC9-Trs120_1st"/>
    <property type="match status" value="1"/>
</dbReference>
<evidence type="ECO:0000313" key="10">
    <source>
        <dbReference type="Proteomes" id="UP000664169"/>
    </source>
</evidence>
<dbReference type="InterPro" id="IPR058563">
    <property type="entry name" value="Trs120_TRAPPC9_N"/>
</dbReference>
<evidence type="ECO:0000256" key="2">
    <source>
        <dbReference type="ARBA" id="ARBA00023034"/>
    </source>
</evidence>
<dbReference type="InterPro" id="IPR058567">
    <property type="entry name" value="Ig_TRAPPC9_Trs120_3rd"/>
</dbReference>
<feature type="domain" description="Trs120/TRAPPC9 first Ig-like" evidence="6">
    <location>
        <begin position="745"/>
        <end position="934"/>
    </location>
</feature>
<dbReference type="InterPro" id="IPR058565">
    <property type="entry name" value="Ig_TRAPPC9_Trs120_1st"/>
</dbReference>
<accession>A0A8H3EVC0</accession>
<dbReference type="Pfam" id="PF26283">
    <property type="entry name" value="Ig_TRAPPC9-Trs120_4th"/>
    <property type="match status" value="1"/>
</dbReference>
<dbReference type="OrthoDB" id="27962at2759"/>
<evidence type="ECO:0000259" key="7">
    <source>
        <dbReference type="Pfam" id="PF26282"/>
    </source>
</evidence>
<sequence length="1427" mass="158296">MGFDQLSPIAPARVRCLLLPCGKINLTTFSEAAQRLQKEHHIRLSDVTPEHGSKRAMFSPATYPMGSVFLEFSTSDSPESSKRLAPFELYRRSLIVLGIADGAQAMNTETESGDSDIESHSLSVILEDLKEEHASALVYKILVFDASIEEDKHAKGIIHVPNQDKSPSTRLKTIVCDIVAEFLEELSFYARSIQALPNIETPVAQPLQLIDEMRPGSGNRTIQSPISGTSSPTTNSRDHNRSPYRASMPAHVMSPLSAEPRSAVSSTTMASPVEDPKPATTFDDIAVERPSSASSNLHMRQISVQGFGSGTSSERVRNQAKGRIGIVVGSMYLLAGRWSEAVKELTDSANTAKWSSDHAWFAKALDNILTGLLMCGWAGIEVDIPQICYPGEKPPWSFRSTKQAEGNRAAVLRILSQLLPDLTHQILYYYGRAVNSNSTEKSAVPMLTYSESALRFARLLSILRTHYSVLNERTFDNIISNTALSSVAIPDTIDSLATRAEIASMALRAAPARGGDDMLDPLDHLAILAGTSSVLSSLGYHRKKAFVLREFIIILLPLLVRNRKDSAAELGFHPAASLSSADLAAESVCAPTITQKFGTDEEDILSLLDSVCNVYGVISAQGFGSEGLGDVLTNDKSLDIYLEGILSLAKKRHYGNIVLKMDILRWCINICEALPDLSGMLRYSSDLLTTASTGLAPGPESSDAYPIMPIEDQTRTVNTIVRAAGASKELGMDNQEAEYWDDFLVRDIEILPSSTSNPPIPRRKQDLLAAGGTKTETKVGPFIYNPFATKSPTATHEPTLLLERETTFLVLLQNLFDVGLDIEWLKLETTANSIDTIVRGVTIGPYRTQKIYLKGYPKVVGHTKILGCIVKIRGCKAKTYPIFKSPWRPADELKLKDLGMDVAKERPLSSDVSKDLLSKKHQPVPVTFPLNIIEDQPLVLLKSTMLTQSAIMVLVGQTRRFQIVLENTSEKEIDFVLVSFTDSTSDILRAAVDNKETSSSDLYEAEYSAYHQPALKLVERQGDELVIRSKSRITLEVEVFGKPGLYNGSVQISYSHLGVPRDQVGDKFYTRQIIVPVVITVNASVELVRTEILPYSNVIVSSKLSQSQPGTPGFMLDSAAPPKRRLDNVLDELKRQHLGDDRCFLLLDFFNAWPRPLRISLEANEEEQPADEWKTAYEVEDIVQPGTSTRLLMIIPKISITNTQAPIPTIDAANRRQFILSANKASIEAEKTGRQVFWYREAVLQNLRATWTELGGSSGRISLRTMRINASMIELLKRDLLDIDMFLTSNETPIQELTSSHYTLPKDTFAKLSIRIRNRSNQPITPILRLQPSLRHQTYNIALDLSRKVAFNGLLQRPLPVLQANTTFEAHLGITFLCSGEYEIGACLEEVRRHRRCHTKTENGDKQDVQEERRMWHCKRSCLIDVY</sequence>
<evidence type="ECO:0000256" key="1">
    <source>
        <dbReference type="ARBA" id="ARBA00004555"/>
    </source>
</evidence>
<dbReference type="Pfam" id="PF26251">
    <property type="entry name" value="TPR_TRAPPC9-Trs120"/>
    <property type="match status" value="1"/>
</dbReference>
<dbReference type="EMBL" id="CAJPDQ010000007">
    <property type="protein sequence ID" value="CAF9912393.1"/>
    <property type="molecule type" value="Genomic_DNA"/>
</dbReference>